<gene>
    <name evidence="2" type="ORF">SEV965_LOCUS40059</name>
</gene>
<dbReference type="EMBL" id="CAJNOU010021560">
    <property type="protein sequence ID" value="CAF1588006.1"/>
    <property type="molecule type" value="Genomic_DNA"/>
</dbReference>
<feature type="non-terminal residue" evidence="2">
    <location>
        <position position="71"/>
    </location>
</feature>
<dbReference type="Proteomes" id="UP000663889">
    <property type="component" value="Unassembled WGS sequence"/>
</dbReference>
<evidence type="ECO:0000256" key="1">
    <source>
        <dbReference type="SAM" id="MobiDB-lite"/>
    </source>
</evidence>
<protein>
    <submittedName>
        <fullName evidence="2">Uncharacterized protein</fullName>
    </submittedName>
</protein>
<sequence>DFRVLEVEDNKTIGGSGEHDQEGIYRPVKQFISPKGYIQYNTFGTKRAHPLKIPTGLKGTRPNAQPHSRVS</sequence>
<organism evidence="2 3">
    <name type="scientific">Rotaria sordida</name>
    <dbReference type="NCBI Taxonomy" id="392033"/>
    <lineage>
        <taxon>Eukaryota</taxon>
        <taxon>Metazoa</taxon>
        <taxon>Spiralia</taxon>
        <taxon>Gnathifera</taxon>
        <taxon>Rotifera</taxon>
        <taxon>Eurotatoria</taxon>
        <taxon>Bdelloidea</taxon>
        <taxon>Philodinida</taxon>
        <taxon>Philodinidae</taxon>
        <taxon>Rotaria</taxon>
    </lineage>
</organism>
<accession>A0A815ZPN6</accession>
<dbReference type="AlphaFoldDB" id="A0A815ZPN6"/>
<reference evidence="2" key="1">
    <citation type="submission" date="2021-02" db="EMBL/GenBank/DDBJ databases">
        <authorList>
            <person name="Nowell W R."/>
        </authorList>
    </citation>
    <scope>NUCLEOTIDE SEQUENCE</scope>
</reference>
<comment type="caution">
    <text evidence="2">The sequence shown here is derived from an EMBL/GenBank/DDBJ whole genome shotgun (WGS) entry which is preliminary data.</text>
</comment>
<proteinExistence type="predicted"/>
<feature type="compositionally biased region" description="Polar residues" evidence="1">
    <location>
        <begin position="62"/>
        <end position="71"/>
    </location>
</feature>
<feature type="non-terminal residue" evidence="2">
    <location>
        <position position="1"/>
    </location>
</feature>
<feature type="region of interest" description="Disordered" evidence="1">
    <location>
        <begin position="49"/>
        <end position="71"/>
    </location>
</feature>
<evidence type="ECO:0000313" key="3">
    <source>
        <dbReference type="Proteomes" id="UP000663889"/>
    </source>
</evidence>
<evidence type="ECO:0000313" key="2">
    <source>
        <dbReference type="EMBL" id="CAF1588006.1"/>
    </source>
</evidence>
<name>A0A815ZPN6_9BILA</name>